<dbReference type="Gene3D" id="3.40.30.10">
    <property type="entry name" value="Glutaredoxin"/>
    <property type="match status" value="1"/>
</dbReference>
<feature type="domain" description="Alkyl hydroperoxide reductase subunit C/ Thiol specific antioxidant" evidence="2">
    <location>
        <begin position="39"/>
        <end position="151"/>
    </location>
</feature>
<feature type="chain" id="PRO_5007886298" description="Alkyl hydroperoxide reductase subunit C/ Thiol specific antioxidant domain-containing protein" evidence="1">
    <location>
        <begin position="23"/>
        <end position="168"/>
    </location>
</feature>
<dbReference type="CDD" id="cd02966">
    <property type="entry name" value="TlpA_like_family"/>
    <property type="match status" value="1"/>
</dbReference>
<dbReference type="PROSITE" id="PS51257">
    <property type="entry name" value="PROKAR_LIPOPROTEIN"/>
    <property type="match status" value="1"/>
</dbReference>
<name>A0A167FH55_9GAMM</name>
<protein>
    <recommendedName>
        <fullName evidence="2">Alkyl hydroperoxide reductase subunit C/ Thiol specific antioxidant domain-containing protein</fullName>
    </recommendedName>
</protein>
<dbReference type="InterPro" id="IPR000866">
    <property type="entry name" value="AhpC/TSA"/>
</dbReference>
<dbReference type="PANTHER" id="PTHR42852">
    <property type="entry name" value="THIOL:DISULFIDE INTERCHANGE PROTEIN DSBE"/>
    <property type="match status" value="1"/>
</dbReference>
<comment type="caution">
    <text evidence="3">The sequence shown here is derived from an EMBL/GenBank/DDBJ whole genome shotgun (WGS) entry which is preliminary data.</text>
</comment>
<dbReference type="AlphaFoldDB" id="A0A167FH55"/>
<dbReference type="SUPFAM" id="SSF52833">
    <property type="entry name" value="Thioredoxin-like"/>
    <property type="match status" value="1"/>
</dbReference>
<dbReference type="PANTHER" id="PTHR42852:SF13">
    <property type="entry name" value="PROTEIN DIPZ"/>
    <property type="match status" value="1"/>
</dbReference>
<dbReference type="InterPro" id="IPR050553">
    <property type="entry name" value="Thioredoxin_ResA/DsbE_sf"/>
</dbReference>
<dbReference type="EMBL" id="AUXZ01000063">
    <property type="protein sequence ID" value="KZN52275.1"/>
    <property type="molecule type" value="Genomic_DNA"/>
</dbReference>
<evidence type="ECO:0000259" key="2">
    <source>
        <dbReference type="Pfam" id="PF00578"/>
    </source>
</evidence>
<dbReference type="PATRIC" id="fig|1365251.3.peg.1237"/>
<dbReference type="Proteomes" id="UP000076503">
    <property type="component" value="Unassembled WGS sequence"/>
</dbReference>
<dbReference type="InterPro" id="IPR036249">
    <property type="entry name" value="Thioredoxin-like_sf"/>
</dbReference>
<sequence>MIKSLFTIGTAAALCLSISACGTTEVTPNPDYETYISQGEVFKHLSLTDIHGQTVNLHDQSAKKLVILFATWCSDSQRLFQQLNASKLIEDKTLTILAIGREENTDTLMQFAQEYNVTFPLISDEKRTIYSRYANKGVPRLILLDENNRVVNTLIGETDNIIEQVKWN</sequence>
<organism evidence="3 4">
    <name type="scientific">Pseudoalteromonas luteoviolacea H33</name>
    <dbReference type="NCBI Taxonomy" id="1365251"/>
    <lineage>
        <taxon>Bacteria</taxon>
        <taxon>Pseudomonadati</taxon>
        <taxon>Pseudomonadota</taxon>
        <taxon>Gammaproteobacteria</taxon>
        <taxon>Alteromonadales</taxon>
        <taxon>Pseudoalteromonadaceae</taxon>
        <taxon>Pseudoalteromonas</taxon>
    </lineage>
</organism>
<gene>
    <name evidence="3" type="ORF">N476_11595</name>
</gene>
<evidence type="ECO:0000313" key="3">
    <source>
        <dbReference type="EMBL" id="KZN52275.1"/>
    </source>
</evidence>
<evidence type="ECO:0000313" key="4">
    <source>
        <dbReference type="Proteomes" id="UP000076503"/>
    </source>
</evidence>
<proteinExistence type="predicted"/>
<dbReference type="Pfam" id="PF00578">
    <property type="entry name" value="AhpC-TSA"/>
    <property type="match status" value="1"/>
</dbReference>
<feature type="signal peptide" evidence="1">
    <location>
        <begin position="1"/>
        <end position="22"/>
    </location>
</feature>
<dbReference type="GO" id="GO:0016209">
    <property type="term" value="F:antioxidant activity"/>
    <property type="evidence" value="ECO:0007669"/>
    <property type="project" value="InterPro"/>
</dbReference>
<evidence type="ECO:0000256" key="1">
    <source>
        <dbReference type="SAM" id="SignalP"/>
    </source>
</evidence>
<keyword evidence="1" id="KW-0732">Signal</keyword>
<dbReference type="GO" id="GO:0016491">
    <property type="term" value="F:oxidoreductase activity"/>
    <property type="evidence" value="ECO:0007669"/>
    <property type="project" value="InterPro"/>
</dbReference>
<accession>A0A167FH55</accession>
<reference evidence="3 4" key="1">
    <citation type="submission" date="2013-07" db="EMBL/GenBank/DDBJ databases">
        <title>Comparative Genomic and Metabolomic Analysis of Twelve Strains of Pseudoalteromonas luteoviolacea.</title>
        <authorList>
            <person name="Vynne N.G."/>
            <person name="Mansson M."/>
            <person name="Gram L."/>
        </authorList>
    </citation>
    <scope>NUCLEOTIDE SEQUENCE [LARGE SCALE GENOMIC DNA]</scope>
    <source>
        <strain evidence="3 4">H33</strain>
    </source>
</reference>
<dbReference type="RefSeq" id="WP_063360870.1">
    <property type="nucleotide sequence ID" value="NZ_AUXZ01000063.1"/>
</dbReference>
<dbReference type="OrthoDB" id="6398367at2"/>